<dbReference type="OrthoDB" id="5985073at2759"/>
<evidence type="ECO:0008006" key="3">
    <source>
        <dbReference type="Google" id="ProtNLM"/>
    </source>
</evidence>
<proteinExistence type="predicted"/>
<sequence>MNNLPQELVERVCGLLTRDDLKNTLTLSRSFQYASERASGVYTTFDLKSSNIKEFTKLYAGRRWAYLRHVRYQIHIPSYDATAADEEHLAKHNCRESSQELQEKDQLFTEQIKSLFDSIKALEGNSSEGKLQLTIYAPIREVHESCSHRKCISWRLHLLSPESLPRLGSVRALRIEDPGIVYPLEDNKSLLKVDLRAIVDLAAKFPRLEYLGCKLFAGSGWTPYYNSEAARTYSRDCDRPGPLRDTRLDFAKAIENATLPSTLREAQLDFLWPMSSAERIDHDEQLPNLAGANTYDPFSSSLRSLSHGLRRLELKAVADASLLWPSDGSVSYPNLESICILFHMSTPAGRWYFGGPDGLGHDAEGFSVNEGSYPPLEDTTDDEALDEEVDDDGLNIEVVNSKQFRVRPNDDVLSPFLTAFAKAASEMPKLKEACLWSPLRWQAGDSYGNSDEMGKDLSKWPDRPLAWGITYIAPQTFGFHFEGQHFSHSRQLFWTTGPWRPSDELHDLFGRIGDQSTELLQYWGLDNYGRDKLPLREVFDQFQIYGRRHPACAWPVDKSFIVHKTLQ</sequence>
<protein>
    <recommendedName>
        <fullName evidence="3">F-box domain-containing protein</fullName>
    </recommendedName>
</protein>
<keyword evidence="2" id="KW-1185">Reference proteome</keyword>
<dbReference type="AlphaFoldDB" id="A0A9P4PVH4"/>
<reference evidence="1" key="1">
    <citation type="journal article" date="2020" name="Stud. Mycol.">
        <title>101 Dothideomycetes genomes: a test case for predicting lifestyles and emergence of pathogens.</title>
        <authorList>
            <person name="Haridas S."/>
            <person name="Albert R."/>
            <person name="Binder M."/>
            <person name="Bloem J."/>
            <person name="Labutti K."/>
            <person name="Salamov A."/>
            <person name="Andreopoulos B."/>
            <person name="Baker S."/>
            <person name="Barry K."/>
            <person name="Bills G."/>
            <person name="Bluhm B."/>
            <person name="Cannon C."/>
            <person name="Castanera R."/>
            <person name="Culley D."/>
            <person name="Daum C."/>
            <person name="Ezra D."/>
            <person name="Gonzalez J."/>
            <person name="Henrissat B."/>
            <person name="Kuo A."/>
            <person name="Liang C."/>
            <person name="Lipzen A."/>
            <person name="Lutzoni F."/>
            <person name="Magnuson J."/>
            <person name="Mondo S."/>
            <person name="Nolan M."/>
            <person name="Ohm R."/>
            <person name="Pangilinan J."/>
            <person name="Park H.-J."/>
            <person name="Ramirez L."/>
            <person name="Alfaro M."/>
            <person name="Sun H."/>
            <person name="Tritt A."/>
            <person name="Yoshinaga Y."/>
            <person name="Zwiers L.-H."/>
            <person name="Turgeon B."/>
            <person name="Goodwin S."/>
            <person name="Spatafora J."/>
            <person name="Crous P."/>
            <person name="Grigoriev I."/>
        </authorList>
    </citation>
    <scope>NUCLEOTIDE SEQUENCE</scope>
    <source>
        <strain evidence="1">CBS 690.94</strain>
    </source>
</reference>
<evidence type="ECO:0000313" key="1">
    <source>
        <dbReference type="EMBL" id="KAF2450073.1"/>
    </source>
</evidence>
<name>A0A9P4PVH4_9PLEO</name>
<gene>
    <name evidence="1" type="ORF">P171DRAFT_204551</name>
</gene>
<accession>A0A9P4PVH4</accession>
<comment type="caution">
    <text evidence="1">The sequence shown here is derived from an EMBL/GenBank/DDBJ whole genome shotgun (WGS) entry which is preliminary data.</text>
</comment>
<organism evidence="1 2">
    <name type="scientific">Karstenula rhodostoma CBS 690.94</name>
    <dbReference type="NCBI Taxonomy" id="1392251"/>
    <lineage>
        <taxon>Eukaryota</taxon>
        <taxon>Fungi</taxon>
        <taxon>Dikarya</taxon>
        <taxon>Ascomycota</taxon>
        <taxon>Pezizomycotina</taxon>
        <taxon>Dothideomycetes</taxon>
        <taxon>Pleosporomycetidae</taxon>
        <taxon>Pleosporales</taxon>
        <taxon>Massarineae</taxon>
        <taxon>Didymosphaeriaceae</taxon>
        <taxon>Karstenula</taxon>
    </lineage>
</organism>
<evidence type="ECO:0000313" key="2">
    <source>
        <dbReference type="Proteomes" id="UP000799764"/>
    </source>
</evidence>
<dbReference type="Proteomes" id="UP000799764">
    <property type="component" value="Unassembled WGS sequence"/>
</dbReference>
<dbReference type="EMBL" id="MU001494">
    <property type="protein sequence ID" value="KAF2450073.1"/>
    <property type="molecule type" value="Genomic_DNA"/>
</dbReference>